<keyword evidence="2" id="KW-1185">Reference proteome</keyword>
<evidence type="ECO:0000313" key="2">
    <source>
        <dbReference type="Proteomes" id="UP000019494"/>
    </source>
</evidence>
<name>W9GMF7_9MICO</name>
<protein>
    <recommendedName>
        <fullName evidence="3">DUF3145 domain-containing protein</fullName>
    </recommendedName>
</protein>
<dbReference type="Pfam" id="PF11343">
    <property type="entry name" value="DUF3145"/>
    <property type="match status" value="1"/>
</dbReference>
<comment type="caution">
    <text evidence="1">The sequence shown here is derived from an EMBL/GenBank/DDBJ whole genome shotgun (WGS) entry which is preliminary data.</text>
</comment>
<dbReference type="OrthoDB" id="3210860at2"/>
<sequence length="167" mass="18356">MSRTMTRGVLFVHGTPAALCPHIGWAVEAVLEQPVSLDWIDQPAQPRMVRTELSWTGPVGTGSALASALRGWQGLRYEVTEEATPVSDGSRWSYTPTLGMHHAWTSVSGDVVVNEDRLREAITRNVGDPEGLQDEIDLLLGAPWDDELEPFRYAGDGAPVRWLHKVG</sequence>
<dbReference type="AlphaFoldDB" id="W9GMF7"/>
<dbReference type="Proteomes" id="UP000019494">
    <property type="component" value="Unassembled WGS sequence"/>
</dbReference>
<dbReference type="RefSeq" id="WP_034718718.1">
    <property type="nucleotide sequence ID" value="NZ_AWQS01000152.1"/>
</dbReference>
<organism evidence="1 2">
    <name type="scientific">Intrasporangium chromatireducens Q5-1</name>
    <dbReference type="NCBI Taxonomy" id="584657"/>
    <lineage>
        <taxon>Bacteria</taxon>
        <taxon>Bacillati</taxon>
        <taxon>Actinomycetota</taxon>
        <taxon>Actinomycetes</taxon>
        <taxon>Micrococcales</taxon>
        <taxon>Intrasporangiaceae</taxon>
        <taxon>Intrasporangium</taxon>
    </lineage>
</organism>
<evidence type="ECO:0008006" key="3">
    <source>
        <dbReference type="Google" id="ProtNLM"/>
    </source>
</evidence>
<dbReference type="EMBL" id="AWQS01000152">
    <property type="protein sequence ID" value="EWT05054.1"/>
    <property type="molecule type" value="Genomic_DNA"/>
</dbReference>
<gene>
    <name evidence="1" type="ORF">N864_07650</name>
</gene>
<proteinExistence type="predicted"/>
<evidence type="ECO:0000313" key="1">
    <source>
        <dbReference type="EMBL" id="EWT05054.1"/>
    </source>
</evidence>
<dbReference type="InterPro" id="IPR021491">
    <property type="entry name" value="DUF3145"/>
</dbReference>
<reference evidence="2" key="1">
    <citation type="submission" date="2013-08" db="EMBL/GenBank/DDBJ databases">
        <title>Intrasporangium oryzae NRRL B-24470.</title>
        <authorList>
            <person name="Liu H."/>
            <person name="Wang G."/>
        </authorList>
    </citation>
    <scope>NUCLEOTIDE SEQUENCE [LARGE SCALE GENOMIC DNA]</scope>
    <source>
        <strain evidence="2">Q5-1</strain>
    </source>
</reference>
<accession>W9GMF7</accession>
<dbReference type="PATRIC" id="fig|584657.3.peg.3067"/>